<dbReference type="CDD" id="cd02440">
    <property type="entry name" value="AdoMet_MTases"/>
    <property type="match status" value="1"/>
</dbReference>
<dbReference type="EMBL" id="JACQXR010000048">
    <property type="protein sequence ID" value="MBI4726398.1"/>
    <property type="molecule type" value="Genomic_DNA"/>
</dbReference>
<gene>
    <name evidence="1" type="ORF">HY768_04095</name>
</gene>
<dbReference type="InterPro" id="IPR029063">
    <property type="entry name" value="SAM-dependent_MTases_sf"/>
</dbReference>
<sequence>MKPQMIQSAYDRLALSDGDSSQNYYRHAGPDMRLKLLLSLAAKIKPRKILEVGCSDGHVMESLKSLLVKGQETHLFGLDISHISLQRAQAKNCGDVIMALAEKLPIRQGSIDLIIASQVLEHIPDLEGAIDQAFSALQPGGHFMITVPLADWFKLYKGLIRRAPVKFLDQETHIREWALAPFQRFVSNGRLLSQLIKSGFTIRQCQGSFFYSWRLERLADRVLLKCPQAYNLLRAWDVILGTIPVLLWGARYAIIVSQKPEIIV</sequence>
<reference evidence="1" key="1">
    <citation type="submission" date="2020-07" db="EMBL/GenBank/DDBJ databases">
        <title>Huge and variable diversity of episymbiotic CPR bacteria and DPANN archaea in groundwater ecosystems.</title>
        <authorList>
            <person name="He C.Y."/>
            <person name="Keren R."/>
            <person name="Whittaker M."/>
            <person name="Farag I.F."/>
            <person name="Doudna J."/>
            <person name="Cate J.H.D."/>
            <person name="Banfield J.F."/>
        </authorList>
    </citation>
    <scope>NUCLEOTIDE SEQUENCE</scope>
    <source>
        <strain evidence="1">NC_groundwater_1520_Pr4_B-0.1um_53_5</strain>
    </source>
</reference>
<dbReference type="Gene3D" id="3.40.50.150">
    <property type="entry name" value="Vaccinia Virus protein VP39"/>
    <property type="match status" value="1"/>
</dbReference>
<name>A0A933IDD3_UNCT6</name>
<keyword evidence="1" id="KW-0808">Transferase</keyword>
<organism evidence="1 2">
    <name type="scientific">candidate division TA06 bacterium</name>
    <dbReference type="NCBI Taxonomy" id="2250710"/>
    <lineage>
        <taxon>Bacteria</taxon>
        <taxon>Bacteria division TA06</taxon>
    </lineage>
</organism>
<evidence type="ECO:0000313" key="2">
    <source>
        <dbReference type="Proteomes" id="UP000736328"/>
    </source>
</evidence>
<evidence type="ECO:0000313" key="1">
    <source>
        <dbReference type="EMBL" id="MBI4726398.1"/>
    </source>
</evidence>
<dbReference type="Proteomes" id="UP000736328">
    <property type="component" value="Unassembled WGS sequence"/>
</dbReference>
<dbReference type="AlphaFoldDB" id="A0A933IDD3"/>
<dbReference type="Pfam" id="PF13489">
    <property type="entry name" value="Methyltransf_23"/>
    <property type="match status" value="1"/>
</dbReference>
<comment type="caution">
    <text evidence="1">The sequence shown here is derived from an EMBL/GenBank/DDBJ whole genome shotgun (WGS) entry which is preliminary data.</text>
</comment>
<accession>A0A933IDD3</accession>
<dbReference type="GO" id="GO:0032259">
    <property type="term" value="P:methylation"/>
    <property type="evidence" value="ECO:0007669"/>
    <property type="project" value="UniProtKB-KW"/>
</dbReference>
<protein>
    <submittedName>
        <fullName evidence="1">Class I SAM-dependent methyltransferase</fullName>
    </submittedName>
</protein>
<dbReference type="PANTHER" id="PTHR43861">
    <property type="entry name" value="TRANS-ACONITATE 2-METHYLTRANSFERASE-RELATED"/>
    <property type="match status" value="1"/>
</dbReference>
<dbReference type="SUPFAM" id="SSF53335">
    <property type="entry name" value="S-adenosyl-L-methionine-dependent methyltransferases"/>
    <property type="match status" value="1"/>
</dbReference>
<dbReference type="GO" id="GO:0008168">
    <property type="term" value="F:methyltransferase activity"/>
    <property type="evidence" value="ECO:0007669"/>
    <property type="project" value="UniProtKB-KW"/>
</dbReference>
<keyword evidence="1" id="KW-0489">Methyltransferase</keyword>
<proteinExistence type="predicted"/>
<dbReference type="PANTHER" id="PTHR43861:SF1">
    <property type="entry name" value="TRANS-ACONITATE 2-METHYLTRANSFERASE"/>
    <property type="match status" value="1"/>
</dbReference>